<evidence type="ECO:0000256" key="4">
    <source>
        <dbReference type="ARBA" id="ARBA00023267"/>
    </source>
</evidence>
<keyword evidence="5" id="KW-0238">DNA-binding</keyword>
<dbReference type="Pfam" id="PF08279">
    <property type="entry name" value="HTH_11"/>
    <property type="match status" value="1"/>
</dbReference>
<dbReference type="AlphaFoldDB" id="A0A1C7EG34"/>
<dbReference type="GO" id="GO:0003677">
    <property type="term" value="F:DNA binding"/>
    <property type="evidence" value="ECO:0007669"/>
    <property type="project" value="UniProtKB-UniRule"/>
</dbReference>
<organism evidence="7 8">
    <name type="scientific">Planococcus donghaensis</name>
    <dbReference type="NCBI Taxonomy" id="414778"/>
    <lineage>
        <taxon>Bacteria</taxon>
        <taxon>Bacillati</taxon>
        <taxon>Bacillota</taxon>
        <taxon>Bacilli</taxon>
        <taxon>Bacillales</taxon>
        <taxon>Caryophanaceae</taxon>
        <taxon>Planococcus</taxon>
    </lineage>
</organism>
<name>A0A1C7EG34_9BACL</name>
<comment type="catalytic activity">
    <reaction evidence="5">
        <text>biotin + L-lysyl-[protein] + ATP = N(6)-biotinyl-L-lysyl-[protein] + AMP + diphosphate + H(+)</text>
        <dbReference type="Rhea" id="RHEA:11756"/>
        <dbReference type="Rhea" id="RHEA-COMP:9752"/>
        <dbReference type="Rhea" id="RHEA-COMP:10505"/>
        <dbReference type="ChEBI" id="CHEBI:15378"/>
        <dbReference type="ChEBI" id="CHEBI:29969"/>
        <dbReference type="ChEBI" id="CHEBI:30616"/>
        <dbReference type="ChEBI" id="CHEBI:33019"/>
        <dbReference type="ChEBI" id="CHEBI:57586"/>
        <dbReference type="ChEBI" id="CHEBI:83144"/>
        <dbReference type="ChEBI" id="CHEBI:456215"/>
        <dbReference type="EC" id="6.3.4.15"/>
    </reaction>
</comment>
<keyword evidence="5" id="KW-0678">Repressor</keyword>
<dbReference type="PANTHER" id="PTHR12835">
    <property type="entry name" value="BIOTIN PROTEIN LIGASE"/>
    <property type="match status" value="1"/>
</dbReference>
<comment type="caution">
    <text evidence="5">Lacks conserved residue(s) required for the propagation of feature annotation.</text>
</comment>
<dbReference type="PROSITE" id="PS51733">
    <property type="entry name" value="BPL_LPL_CATALYTIC"/>
    <property type="match status" value="1"/>
</dbReference>
<dbReference type="Gene3D" id="2.30.30.100">
    <property type="match status" value="1"/>
</dbReference>
<evidence type="ECO:0000256" key="2">
    <source>
        <dbReference type="ARBA" id="ARBA00022741"/>
    </source>
</evidence>
<accession>A0A1C7EG34</accession>
<evidence type="ECO:0000256" key="5">
    <source>
        <dbReference type="HAMAP-Rule" id="MF_00978"/>
    </source>
</evidence>
<dbReference type="RefSeq" id="WP_065526075.1">
    <property type="nucleotide sequence ID" value="NZ_CP016543.2"/>
</dbReference>
<dbReference type="GO" id="GO:0009249">
    <property type="term" value="P:protein lipoylation"/>
    <property type="evidence" value="ECO:0007669"/>
    <property type="project" value="UniProtKB-ARBA"/>
</dbReference>
<dbReference type="GO" id="GO:0005524">
    <property type="term" value="F:ATP binding"/>
    <property type="evidence" value="ECO:0007669"/>
    <property type="project" value="UniProtKB-UniRule"/>
</dbReference>
<dbReference type="CDD" id="cd16442">
    <property type="entry name" value="BPL"/>
    <property type="match status" value="1"/>
</dbReference>
<dbReference type="InterPro" id="IPR045864">
    <property type="entry name" value="aa-tRNA-synth_II/BPL/LPL"/>
</dbReference>
<keyword evidence="4 5" id="KW-0092">Biotin</keyword>
<dbReference type="SUPFAM" id="SSF50037">
    <property type="entry name" value="C-terminal domain of transcriptional repressors"/>
    <property type="match status" value="1"/>
</dbReference>
<dbReference type="PANTHER" id="PTHR12835:SF5">
    <property type="entry name" value="BIOTIN--PROTEIN LIGASE"/>
    <property type="match status" value="1"/>
</dbReference>
<dbReference type="InterPro" id="IPR003142">
    <property type="entry name" value="BPL_C"/>
</dbReference>
<evidence type="ECO:0000256" key="3">
    <source>
        <dbReference type="ARBA" id="ARBA00022840"/>
    </source>
</evidence>
<feature type="binding site" evidence="5">
    <location>
        <begin position="122"/>
        <end position="124"/>
    </location>
    <ligand>
        <name>biotin</name>
        <dbReference type="ChEBI" id="CHEBI:57586"/>
    </ligand>
</feature>
<dbReference type="EC" id="6.3.4.15" evidence="5"/>
<dbReference type="OrthoDB" id="9807064at2"/>
<evidence type="ECO:0000313" key="7">
    <source>
        <dbReference type="EMBL" id="ANU23023.1"/>
    </source>
</evidence>
<evidence type="ECO:0000256" key="1">
    <source>
        <dbReference type="ARBA" id="ARBA00022598"/>
    </source>
</evidence>
<dbReference type="SUPFAM" id="SSF46785">
    <property type="entry name" value="Winged helix' DNA-binding domain"/>
    <property type="match status" value="1"/>
</dbReference>
<evidence type="ECO:0000313" key="8">
    <source>
        <dbReference type="Proteomes" id="UP000092495"/>
    </source>
</evidence>
<dbReference type="Proteomes" id="UP000092495">
    <property type="component" value="Chromosome"/>
</dbReference>
<dbReference type="GO" id="GO:0005737">
    <property type="term" value="C:cytoplasm"/>
    <property type="evidence" value="ECO:0007669"/>
    <property type="project" value="TreeGrafter"/>
</dbReference>
<keyword evidence="5" id="KW-0804">Transcription</keyword>
<dbReference type="InterPro" id="IPR013196">
    <property type="entry name" value="HTH_11"/>
</dbReference>
<dbReference type="EMBL" id="CP016543">
    <property type="protein sequence ID" value="ANU23023.1"/>
    <property type="molecule type" value="Genomic_DNA"/>
</dbReference>
<comment type="function">
    <text evidence="5">Acts both as a biotin--[acetyl-CoA-carboxylase] ligase and a repressor.</text>
</comment>
<feature type="domain" description="BPL/LPL catalytic" evidence="6">
    <location>
        <begin position="71"/>
        <end position="262"/>
    </location>
</feature>
<evidence type="ECO:0000259" key="6">
    <source>
        <dbReference type="PROSITE" id="PS51733"/>
    </source>
</evidence>
<gene>
    <name evidence="5" type="primary">birA</name>
    <name evidence="7" type="ORF">BCM40_06405</name>
</gene>
<reference evidence="7" key="1">
    <citation type="submission" date="2016-10" db="EMBL/GenBank/DDBJ databases">
        <authorList>
            <person name="See-Too W.S."/>
        </authorList>
    </citation>
    <scope>NUCLEOTIDE SEQUENCE</scope>
    <source>
        <strain evidence="7">DSM 22276</strain>
    </source>
</reference>
<dbReference type="InterPro" id="IPR036390">
    <property type="entry name" value="WH_DNA-bd_sf"/>
</dbReference>
<dbReference type="Gene3D" id="1.10.10.10">
    <property type="entry name" value="Winged helix-like DNA-binding domain superfamily/Winged helix DNA-binding domain"/>
    <property type="match status" value="1"/>
</dbReference>
<dbReference type="InterPro" id="IPR008988">
    <property type="entry name" value="Transcriptional_repressor_C"/>
</dbReference>
<dbReference type="GO" id="GO:0004077">
    <property type="term" value="F:biotin--[biotin carboxyl-carrier protein] ligase activity"/>
    <property type="evidence" value="ECO:0007669"/>
    <property type="project" value="UniProtKB-UniRule"/>
</dbReference>
<keyword evidence="3 5" id="KW-0067">ATP-binding</keyword>
<dbReference type="KEGG" id="pdg:BCM40_06405"/>
<sequence length="330" mass="36438">MNITVTLKIAKRLLESNGEAVSGQQLADEFGISRTAIWKHIKELEEKGYDIESVKRKGYRIVTTPDTLEPLGIQTGLKTKRIGQKIEYVESCASTQIIAHQLAQEGAPDGTVVLTETQTAGRGRMARKWDSAAKKGVWMSIILRPNVAPQKAPQFTLVTAVAIVRAIEEVTKLQPKIKWPNDILLNGKKCTGILTELQSDADGIQALIIGIGLNVNQEKEDFDPEVQEIATSLKMASGETVNRQKLVQSVLFYMELYTQMYIDEGFGMLKILWESYSTTIGHPVRARMANHTLEGIAEGITDEGVLQLRTPDGKLHGIYSADIEMANSTS</sequence>
<comment type="similarity">
    <text evidence="5">Belongs to the biotin--protein ligase family.</text>
</comment>
<keyword evidence="8" id="KW-1185">Reference proteome</keyword>
<dbReference type="Pfam" id="PF02237">
    <property type="entry name" value="BPL_C"/>
    <property type="match status" value="1"/>
</dbReference>
<dbReference type="HAMAP" id="MF_00978">
    <property type="entry name" value="Bifunct_BirA"/>
    <property type="match status" value="1"/>
</dbReference>
<dbReference type="GO" id="GO:0016740">
    <property type="term" value="F:transferase activity"/>
    <property type="evidence" value="ECO:0007669"/>
    <property type="project" value="UniProtKB-ARBA"/>
</dbReference>
<protein>
    <recommendedName>
        <fullName evidence="5">Bifunctional ligase/repressor BirA</fullName>
    </recommendedName>
    <alternativeName>
        <fullName evidence="5">Biotin--[acetyl-CoA-carboxylase] ligase</fullName>
        <ecNumber evidence="5">6.3.4.15</ecNumber>
    </alternativeName>
    <alternativeName>
        <fullName evidence="5">Biotin--protein ligase</fullName>
    </alternativeName>
    <alternativeName>
        <fullName evidence="5">Biotin-[acetyl-CoA carboxylase] synthetase</fullName>
    </alternativeName>
</protein>
<dbReference type="NCBIfam" id="TIGR00121">
    <property type="entry name" value="birA_ligase"/>
    <property type="match status" value="1"/>
</dbReference>
<feature type="binding site" evidence="5">
    <location>
        <position position="189"/>
    </location>
    <ligand>
        <name>biotin</name>
        <dbReference type="ChEBI" id="CHEBI:57586"/>
    </ligand>
</feature>
<dbReference type="SUPFAM" id="SSF55681">
    <property type="entry name" value="Class II aaRS and biotin synthetases"/>
    <property type="match status" value="1"/>
</dbReference>
<dbReference type="InterPro" id="IPR004143">
    <property type="entry name" value="BPL_LPL_catalytic"/>
</dbReference>
<dbReference type="Pfam" id="PF03099">
    <property type="entry name" value="BPL_LplA_LipB"/>
    <property type="match status" value="1"/>
</dbReference>
<dbReference type="Gene3D" id="3.30.930.10">
    <property type="entry name" value="Bira Bifunctional Protein, Domain 2"/>
    <property type="match status" value="1"/>
</dbReference>
<keyword evidence="2 5" id="KW-0547">Nucleotide-binding</keyword>
<dbReference type="InterPro" id="IPR004408">
    <property type="entry name" value="Biotin_CoA_COase_ligase"/>
</dbReference>
<dbReference type="InterPro" id="IPR030855">
    <property type="entry name" value="Bifunct_BirA"/>
</dbReference>
<keyword evidence="1 5" id="KW-0436">Ligase</keyword>
<dbReference type="InterPro" id="IPR036388">
    <property type="entry name" value="WH-like_DNA-bd_sf"/>
</dbReference>
<feature type="binding site" evidence="5">
    <location>
        <position position="118"/>
    </location>
    <ligand>
        <name>biotin</name>
        <dbReference type="ChEBI" id="CHEBI:57586"/>
    </ligand>
</feature>
<proteinExistence type="inferred from homology"/>
<feature type="DNA-binding region" description="H-T-H motif" evidence="5">
    <location>
        <begin position="23"/>
        <end position="42"/>
    </location>
</feature>
<keyword evidence="5" id="KW-0805">Transcription regulation</keyword>
<dbReference type="STRING" id="414778.BCM40_06405"/>
<dbReference type="GO" id="GO:0006355">
    <property type="term" value="P:regulation of DNA-templated transcription"/>
    <property type="evidence" value="ECO:0007669"/>
    <property type="project" value="UniProtKB-UniRule"/>
</dbReference>